<gene>
    <name evidence="15" type="ORF">GT360_08130</name>
</gene>
<evidence type="ECO:0000256" key="9">
    <source>
        <dbReference type="ARBA" id="ARBA00023002"/>
    </source>
</evidence>
<evidence type="ECO:0000256" key="1">
    <source>
        <dbReference type="ARBA" id="ARBA00001974"/>
    </source>
</evidence>
<dbReference type="GO" id="GO:0051537">
    <property type="term" value="F:2 iron, 2 sulfur cluster binding"/>
    <property type="evidence" value="ECO:0007669"/>
    <property type="project" value="UniProtKB-KW"/>
</dbReference>
<keyword evidence="10" id="KW-0408">Iron</keyword>
<reference evidence="15 16" key="1">
    <citation type="submission" date="2020-01" db="EMBL/GenBank/DDBJ databases">
        <title>Whole genome and functional gene identification of agarase of Vibrio HN897.</title>
        <authorList>
            <person name="Liu Y."/>
            <person name="Zhao Z."/>
        </authorList>
    </citation>
    <scope>NUCLEOTIDE SEQUENCE [LARGE SCALE GENOMIC DNA]</scope>
    <source>
        <strain evidence="15 16">HN897</strain>
    </source>
</reference>
<accession>A0A7Z2T348</accession>
<dbReference type="InterPro" id="IPR008333">
    <property type="entry name" value="Cbr1-like_FAD-bd_dom"/>
</dbReference>
<keyword evidence="6" id="KW-0479">Metal-binding</keyword>
<keyword evidence="7" id="KW-0274">FAD</keyword>
<dbReference type="AlphaFoldDB" id="A0A7Z2T348"/>
<dbReference type="KEGG" id="vas:GT360_08130"/>
<keyword evidence="11" id="KW-0411">Iron-sulfur</keyword>
<dbReference type="GO" id="GO:0046872">
    <property type="term" value="F:metal ion binding"/>
    <property type="evidence" value="ECO:0007669"/>
    <property type="project" value="UniProtKB-KW"/>
</dbReference>
<keyword evidence="5" id="KW-0001">2Fe-2S</keyword>
<evidence type="ECO:0000256" key="13">
    <source>
        <dbReference type="SAM" id="Phobius"/>
    </source>
</evidence>
<evidence type="ECO:0000256" key="5">
    <source>
        <dbReference type="ARBA" id="ARBA00022714"/>
    </source>
</evidence>
<evidence type="ECO:0000256" key="4">
    <source>
        <dbReference type="ARBA" id="ARBA00022692"/>
    </source>
</evidence>
<dbReference type="InterPro" id="IPR017927">
    <property type="entry name" value="FAD-bd_FR_type"/>
</dbReference>
<evidence type="ECO:0000256" key="3">
    <source>
        <dbReference type="ARBA" id="ARBA00022630"/>
    </source>
</evidence>
<proteinExistence type="predicted"/>
<dbReference type="CDD" id="cd06198">
    <property type="entry name" value="FNR_like_3"/>
    <property type="match status" value="1"/>
</dbReference>
<dbReference type="PROSITE" id="PS51384">
    <property type="entry name" value="FAD_FR"/>
    <property type="match status" value="1"/>
</dbReference>
<evidence type="ECO:0000256" key="7">
    <source>
        <dbReference type="ARBA" id="ARBA00022827"/>
    </source>
</evidence>
<feature type="transmembrane region" description="Helical" evidence="13">
    <location>
        <begin position="152"/>
        <end position="171"/>
    </location>
</feature>
<keyword evidence="4 13" id="KW-0812">Transmembrane</keyword>
<dbReference type="PANTHER" id="PTHR47354">
    <property type="entry name" value="NADH OXIDOREDUCTASE HCR"/>
    <property type="match status" value="1"/>
</dbReference>
<evidence type="ECO:0000256" key="6">
    <source>
        <dbReference type="ARBA" id="ARBA00022723"/>
    </source>
</evidence>
<dbReference type="SUPFAM" id="SSF63380">
    <property type="entry name" value="Riboflavin synthase domain-like"/>
    <property type="match status" value="1"/>
</dbReference>
<dbReference type="Gene3D" id="2.40.30.10">
    <property type="entry name" value="Translation factors"/>
    <property type="match status" value="1"/>
</dbReference>
<comment type="cofactor">
    <cofactor evidence="1">
        <name>FAD</name>
        <dbReference type="ChEBI" id="CHEBI:57692"/>
    </cofactor>
</comment>
<dbReference type="Pfam" id="PF01794">
    <property type="entry name" value="Ferric_reduct"/>
    <property type="match status" value="1"/>
</dbReference>
<keyword evidence="3" id="KW-0285">Flavoprotein</keyword>
<dbReference type="EMBL" id="CP047475">
    <property type="protein sequence ID" value="QIA63486.1"/>
    <property type="molecule type" value="Genomic_DNA"/>
</dbReference>
<evidence type="ECO:0000256" key="10">
    <source>
        <dbReference type="ARBA" id="ARBA00023004"/>
    </source>
</evidence>
<feature type="transmembrane region" description="Helical" evidence="13">
    <location>
        <begin position="74"/>
        <end position="90"/>
    </location>
</feature>
<dbReference type="InterPro" id="IPR050415">
    <property type="entry name" value="MRET"/>
</dbReference>
<dbReference type="Proteomes" id="UP000464262">
    <property type="component" value="Chromosome 1"/>
</dbReference>
<evidence type="ECO:0000256" key="12">
    <source>
        <dbReference type="ARBA" id="ARBA00023136"/>
    </source>
</evidence>
<protein>
    <submittedName>
        <fullName evidence="15">Oxidoreductase</fullName>
    </submittedName>
</protein>
<keyword evidence="16" id="KW-1185">Reference proteome</keyword>
<dbReference type="GO" id="GO:0050660">
    <property type="term" value="F:flavin adenine dinucleotide binding"/>
    <property type="evidence" value="ECO:0007669"/>
    <property type="project" value="TreeGrafter"/>
</dbReference>
<feature type="domain" description="FAD-binding FR-type" evidence="14">
    <location>
        <begin position="207"/>
        <end position="308"/>
    </location>
</feature>
<dbReference type="InterPro" id="IPR013130">
    <property type="entry name" value="Fe3_Rdtase_TM_dom"/>
</dbReference>
<dbReference type="SUPFAM" id="SSF52343">
    <property type="entry name" value="Ferredoxin reductase-like, C-terminal NADP-linked domain"/>
    <property type="match status" value="1"/>
</dbReference>
<keyword evidence="12 13" id="KW-0472">Membrane</keyword>
<dbReference type="Gene3D" id="3.40.50.80">
    <property type="entry name" value="Nucleotide-binding domain of ferredoxin-NADP reductase (FNR) module"/>
    <property type="match status" value="1"/>
</dbReference>
<comment type="subcellular location">
    <subcellularLocation>
        <location evidence="2">Membrane</location>
        <topology evidence="2">Multi-pass membrane protein</topology>
    </subcellularLocation>
</comment>
<dbReference type="Pfam" id="PF00970">
    <property type="entry name" value="FAD_binding_6"/>
    <property type="match status" value="1"/>
</dbReference>
<evidence type="ECO:0000259" key="14">
    <source>
        <dbReference type="PROSITE" id="PS51384"/>
    </source>
</evidence>
<dbReference type="InterPro" id="IPR039261">
    <property type="entry name" value="FNR_nucleotide-bd"/>
</dbReference>
<feature type="transmembrane region" description="Helical" evidence="13">
    <location>
        <begin position="33"/>
        <end position="53"/>
    </location>
</feature>
<organism evidence="15 16">
    <name type="scientific">Vibrio astriarenae</name>
    <dbReference type="NCBI Taxonomy" id="1481923"/>
    <lineage>
        <taxon>Bacteria</taxon>
        <taxon>Pseudomonadati</taxon>
        <taxon>Pseudomonadota</taxon>
        <taxon>Gammaproteobacteria</taxon>
        <taxon>Vibrionales</taxon>
        <taxon>Vibrionaceae</taxon>
        <taxon>Vibrio</taxon>
    </lineage>
</organism>
<feature type="transmembrane region" description="Helical" evidence="13">
    <location>
        <begin position="128"/>
        <end position="145"/>
    </location>
</feature>
<keyword evidence="8 13" id="KW-1133">Transmembrane helix</keyword>
<dbReference type="GO" id="GO:0016491">
    <property type="term" value="F:oxidoreductase activity"/>
    <property type="evidence" value="ECO:0007669"/>
    <property type="project" value="UniProtKB-KW"/>
</dbReference>
<keyword evidence="9" id="KW-0560">Oxidoreductase</keyword>
<feature type="transmembrane region" description="Helical" evidence="13">
    <location>
        <begin position="183"/>
        <end position="201"/>
    </location>
</feature>
<evidence type="ECO:0000313" key="16">
    <source>
        <dbReference type="Proteomes" id="UP000464262"/>
    </source>
</evidence>
<sequence length="437" mass="49777">MKRLTIILVLLWLPSLLVRWESFDSFFTWRHQLIMLSGLLALGYMSIAVLLSLRLRWVEKWTLGLDKSYQIHKQLGIGATVALIFHWLFVEGAKWLVQAGIIARPHRGPRPIIEGIHWRPIAESVGEWTFYLFLVFAVISLIQAISYQKFKYVHKLGGLLMIAGVFHSQLLLDWNSASMPMNIAIGTLSIIGTVGALISLMGKIGSANRASGIVKDVYRYSTPDKPQVIRLRVQLNTPLQVKHGQFVFLDFEDGETPHPFSILNYERDKGVIEFGIKALGDYTQHLTRHIQNGATVSVEGGYGCFQISQTQNQAWVGAGIGIVPFVSRLYWLQKRRPEEARSYEKIHLFYCVNSRKEALFESEIINLISSLDFVVLHLVSAEDGEFLCADRLVRSFEDSNYDVSFCGPKSFGQQLRAGLMKYGLSKRDFHFERFSMR</sequence>
<dbReference type="PANTHER" id="PTHR47354:SF8">
    <property type="entry name" value="1,2-PHENYLACETYL-COA EPOXIDASE, SUBUNIT E"/>
    <property type="match status" value="1"/>
</dbReference>
<name>A0A7Z2T348_9VIBR</name>
<evidence type="ECO:0000256" key="11">
    <source>
        <dbReference type="ARBA" id="ARBA00023014"/>
    </source>
</evidence>
<evidence type="ECO:0000256" key="2">
    <source>
        <dbReference type="ARBA" id="ARBA00004141"/>
    </source>
</evidence>
<evidence type="ECO:0000256" key="8">
    <source>
        <dbReference type="ARBA" id="ARBA00022989"/>
    </source>
</evidence>
<dbReference type="GO" id="GO:0016020">
    <property type="term" value="C:membrane"/>
    <property type="evidence" value="ECO:0007669"/>
    <property type="project" value="UniProtKB-SubCell"/>
</dbReference>
<evidence type="ECO:0000313" key="15">
    <source>
        <dbReference type="EMBL" id="QIA63486.1"/>
    </source>
</evidence>
<dbReference type="InterPro" id="IPR017938">
    <property type="entry name" value="Riboflavin_synthase-like_b-brl"/>
</dbReference>